<evidence type="ECO:0000313" key="2">
    <source>
        <dbReference type="Proteomes" id="UP000230431"/>
    </source>
</evidence>
<organism evidence="1 2">
    <name type="scientific">Candidatus Vogelbacteria bacterium CG10_big_fil_rev_8_21_14_0_10_49_38</name>
    <dbReference type="NCBI Taxonomy" id="1975043"/>
    <lineage>
        <taxon>Bacteria</taxon>
        <taxon>Candidatus Vogeliibacteriota</taxon>
    </lineage>
</organism>
<evidence type="ECO:0000313" key="1">
    <source>
        <dbReference type="EMBL" id="PIR46067.1"/>
    </source>
</evidence>
<reference evidence="1 2" key="1">
    <citation type="submission" date="2017-09" db="EMBL/GenBank/DDBJ databases">
        <title>Depth-based differentiation of microbial function through sediment-hosted aquifers and enrichment of novel symbionts in the deep terrestrial subsurface.</title>
        <authorList>
            <person name="Probst A.J."/>
            <person name="Ladd B."/>
            <person name="Jarett J.K."/>
            <person name="Geller-Mcgrath D.E."/>
            <person name="Sieber C.M."/>
            <person name="Emerson J.B."/>
            <person name="Anantharaman K."/>
            <person name="Thomas B.C."/>
            <person name="Malmstrom R."/>
            <person name="Stieglmeier M."/>
            <person name="Klingl A."/>
            <person name="Woyke T."/>
            <person name="Ryan C.M."/>
            <person name="Banfield J.F."/>
        </authorList>
    </citation>
    <scope>NUCLEOTIDE SEQUENCE [LARGE SCALE GENOMIC DNA]</scope>
    <source>
        <strain evidence="1">CG10_big_fil_rev_8_21_14_0_10_49_38</strain>
    </source>
</reference>
<dbReference type="EMBL" id="PCYK01000012">
    <property type="protein sequence ID" value="PIR46067.1"/>
    <property type="molecule type" value="Genomic_DNA"/>
</dbReference>
<sequence>MTKKKSFDFKTAATEELIGILKGRNPDNLSSRHVRTALVRSWTELRSRGKTVRDLNRCLGEVRIRSLIEHSSLFSTDELVMFLTIDPGVFKSALAVLKSRIRQDETIEAKIKLVWPQISPSLQAEVGPRAIHAWVV</sequence>
<name>A0A2H0RHX8_9BACT</name>
<gene>
    <name evidence="1" type="ORF">COV08_01460</name>
</gene>
<dbReference type="AlphaFoldDB" id="A0A2H0RHX8"/>
<protein>
    <submittedName>
        <fullName evidence="1">Uncharacterized protein</fullName>
    </submittedName>
</protein>
<dbReference type="Proteomes" id="UP000230431">
    <property type="component" value="Unassembled WGS sequence"/>
</dbReference>
<proteinExistence type="predicted"/>
<comment type="caution">
    <text evidence="1">The sequence shown here is derived from an EMBL/GenBank/DDBJ whole genome shotgun (WGS) entry which is preliminary data.</text>
</comment>
<accession>A0A2H0RHX8</accession>